<feature type="transmembrane region" description="Helical" evidence="15">
    <location>
        <begin position="249"/>
        <end position="268"/>
    </location>
</feature>
<keyword evidence="9" id="KW-0256">Endoplasmic reticulum</keyword>
<organism evidence="16 17">
    <name type="scientific">Exophiala mesophila</name>
    <name type="common">Black yeast-like fungus</name>
    <dbReference type="NCBI Taxonomy" id="212818"/>
    <lineage>
        <taxon>Eukaryota</taxon>
        <taxon>Fungi</taxon>
        <taxon>Dikarya</taxon>
        <taxon>Ascomycota</taxon>
        <taxon>Pezizomycotina</taxon>
        <taxon>Eurotiomycetes</taxon>
        <taxon>Chaetothyriomycetidae</taxon>
        <taxon>Chaetothyriales</taxon>
        <taxon>Herpotrichiellaceae</taxon>
        <taxon>Exophiala</taxon>
    </lineage>
</organism>
<dbReference type="InterPro" id="IPR016900">
    <property type="entry name" value="Alg10"/>
</dbReference>
<protein>
    <recommendedName>
        <fullName evidence="5">Dol-P-Glc:Glc(2)Man(9)GlcNAc(2)-PP-Dol alpha-1,2-glucosyltransferase</fullName>
        <ecNumber evidence="4">2.4.1.256</ecNumber>
    </recommendedName>
    <alternativeName>
        <fullName evidence="12">Asparagine-linked glycosylation protein 10</fullName>
    </alternativeName>
</protein>
<evidence type="ECO:0000313" key="17">
    <source>
        <dbReference type="Proteomes" id="UP000288859"/>
    </source>
</evidence>
<comment type="catalytic activity">
    <reaction evidence="14">
        <text>an alpha-D-Glc-(1-&gt;3)-alpha-D-Glc-(1-&gt;3)-alpha-D-Man-(1-&gt;2)-alpha-D-Man-(1-&gt;2)-alpha-D-Man-(1-&gt;3)-[alpha-D-Man-(1-&gt;2)-alpha-D-Man-(1-&gt;3)-[alpha-D-Man-(1-&gt;2)-alpha-D-Man-(1-&gt;6)]-alpha-D-Man-(1-&gt;6)]-beta-D-Man-(1-&gt;4)-beta-D-GlcNAc-(1-&gt;4)-alpha-D-GlcNAc-diphospho-di-trans,poly-cis-dolichol + a di-trans,poly-cis-dolichyl beta-D-glucosyl phosphate = a alpha-D-Glc-(1-&gt;2)-alpha-D-Glc-(1-&gt;3)-alpha-D-Glc-(1-&gt;3)-alpha-D-Man-(1-&gt;2)-alpha-D-Man-(1-&gt;2)-alpha-D-Man-(1-&gt;3)-[alpha-D-Man-(1-&gt;2)-alpha-D-Man-(1-&gt;3)-[alpha-D-Man-(1-&gt;2)-alpha-D-Man-(1-&gt;6)]-alpha-D-Man-(1-&gt;6)]-beta-D-Man-(1-&gt;4)-beta-D-GlcNAc-(1-&gt;4)-alpha-D-GlcNAc-diphospho-di-trans,poly-cis-dolichol + a di-trans,poly-cis-dolichyl phosphate + H(+)</text>
        <dbReference type="Rhea" id="RHEA:29543"/>
        <dbReference type="Rhea" id="RHEA-COMP:19498"/>
        <dbReference type="Rhea" id="RHEA-COMP:19502"/>
        <dbReference type="Rhea" id="RHEA-COMP:19512"/>
        <dbReference type="Rhea" id="RHEA-COMP:19522"/>
        <dbReference type="ChEBI" id="CHEBI:15378"/>
        <dbReference type="ChEBI" id="CHEBI:57525"/>
        <dbReference type="ChEBI" id="CHEBI:57683"/>
        <dbReference type="ChEBI" id="CHEBI:132522"/>
        <dbReference type="ChEBI" id="CHEBI:132523"/>
        <dbReference type="EC" id="2.4.1.256"/>
    </reaction>
    <physiologicalReaction direction="left-to-right" evidence="14">
        <dbReference type="Rhea" id="RHEA:29544"/>
    </physiologicalReaction>
</comment>
<dbReference type="VEuPathDB" id="FungiDB:PV10_06874"/>
<feature type="transmembrane region" description="Helical" evidence="15">
    <location>
        <begin position="97"/>
        <end position="118"/>
    </location>
</feature>
<evidence type="ECO:0000256" key="10">
    <source>
        <dbReference type="ARBA" id="ARBA00022989"/>
    </source>
</evidence>
<comment type="pathway">
    <text evidence="2">Protein modification; protein glycosylation.</text>
</comment>
<evidence type="ECO:0000256" key="9">
    <source>
        <dbReference type="ARBA" id="ARBA00022824"/>
    </source>
</evidence>
<comment type="similarity">
    <text evidence="3">Belongs to the ALG10 glucosyltransferase family.</text>
</comment>
<keyword evidence="7" id="KW-0808">Transferase</keyword>
<keyword evidence="8 15" id="KW-0812">Transmembrane</keyword>
<dbReference type="UniPathway" id="UPA00378"/>
<dbReference type="PANTHER" id="PTHR12989">
    <property type="entry name" value="ALPHA-1,2-GLUCOSYLTRANSFERASE ALG10"/>
    <property type="match status" value="1"/>
</dbReference>
<name>A0A438MWE6_EXOME</name>
<comment type="function">
    <text evidence="13">Dol-P-Glc:Glc(2)Man(9)GlcNAc(2)-PP-Dol alpha-1,2-glucosyltransferase that operates in the biosynthetic pathway of dolichol-linked oligosaccharides, the glycan precursors employed in protein asparagine (N)-glycosylation. The assembly of dolichol-linked oligosaccharides begins on the cytosolic side of the endoplasmic reticulum membrane and finishes in its lumen. The sequential addition of sugars to dolichol pyrophosphate produces dolichol-linked oligosaccharides containing fourteen sugars, including two GlcNAcs, nine mannoses and three glucoses. Once assembled, the oligosaccharide is transferred from the lipid to nascent proteins by oligosaccharyltransferases. In the lumen of the endoplasmic reticulum, adds the third and last glucose residue from dolichyl phosphate glucose (Dol-P-Glc) onto the lipid-linked oligosaccharide intermediate Glc(2)Man(9)GlcNAc(2)-PP-Dol to produce Glc(3)Man(9)GlcNAc(2)-PP-Dol.</text>
</comment>
<evidence type="ECO:0000256" key="13">
    <source>
        <dbReference type="ARBA" id="ARBA00044727"/>
    </source>
</evidence>
<comment type="caution">
    <text evidence="16">The sequence shown here is derived from an EMBL/GenBank/DDBJ whole genome shotgun (WGS) entry which is preliminary data.</text>
</comment>
<keyword evidence="6" id="KW-0328">Glycosyltransferase</keyword>
<sequence>MLGYFKSPEFQRVVLLLGMTLTHSTWRKLINQEIPQPYLDEVFHVPQSQAFYTGDWTTWDSKITTPPGLYVFAYYINSFRNYMDPTMNMAPPDEWRYVNAVLYYLLLIALYVLAAVGSRSVQVDRVLQREFAIVMFPLLFFFSALFYTDLLGVFAVVITQVVWTAASGMSRQNGNRWLRHILMLLHVLLGLLALSARQTNIFWVSIYLAGLQVVETIKDRTGVDKIHDPPIAQASVQGKPTHVSPSTSLVLFGAYQLFADFFTTTLSLSRSAAPIIPQILVDIWPQLVLLASFAGFVFWNGGVVLGDKTNHIATIHLSQMLYIWPLIVFFSWPVMLPLFADLSSLRRRLPRSTTIVAFTVLGLLVVHFNTLVHPFTLADNRHYTFYVFRMLRRHWIIKYVAVPIYVGCGWLVVAVLGGPPEPEPDKKTIRILHSIDTASVSTTLVWLTATALSLVTAPLVEPRYFIVPWLLWRLSVPEYVAKSALQRKIEELDSNGDPKHAADPTWIGGLLRFLAAASPYLELTWYLVVNAVTCWVFIHHGFEWPQEPGQVQRFMW</sequence>
<evidence type="ECO:0000256" key="3">
    <source>
        <dbReference type="ARBA" id="ARBA00010600"/>
    </source>
</evidence>
<dbReference type="GO" id="GO:0006488">
    <property type="term" value="P:dolichol-linked oligosaccharide biosynthetic process"/>
    <property type="evidence" value="ECO:0007669"/>
    <property type="project" value="InterPro"/>
</dbReference>
<dbReference type="EMBL" id="NAJM01000050">
    <property type="protein sequence ID" value="RVX67252.1"/>
    <property type="molecule type" value="Genomic_DNA"/>
</dbReference>
<feature type="transmembrane region" description="Helical" evidence="15">
    <location>
        <begin position="177"/>
        <end position="196"/>
    </location>
</feature>
<evidence type="ECO:0000256" key="2">
    <source>
        <dbReference type="ARBA" id="ARBA00004922"/>
    </source>
</evidence>
<dbReference type="OrthoDB" id="4769at2759"/>
<proteinExistence type="inferred from homology"/>
<evidence type="ECO:0000256" key="8">
    <source>
        <dbReference type="ARBA" id="ARBA00022692"/>
    </source>
</evidence>
<evidence type="ECO:0000256" key="6">
    <source>
        <dbReference type="ARBA" id="ARBA00022676"/>
    </source>
</evidence>
<reference evidence="16 17" key="1">
    <citation type="submission" date="2017-03" db="EMBL/GenBank/DDBJ databases">
        <title>Genomes of endolithic fungi from Antarctica.</title>
        <authorList>
            <person name="Coleine C."/>
            <person name="Masonjones S."/>
            <person name="Stajich J.E."/>
        </authorList>
    </citation>
    <scope>NUCLEOTIDE SEQUENCE [LARGE SCALE GENOMIC DNA]</scope>
    <source>
        <strain evidence="16 17">CCFEE 6314</strain>
    </source>
</reference>
<evidence type="ECO:0000256" key="7">
    <source>
        <dbReference type="ARBA" id="ARBA00022679"/>
    </source>
</evidence>
<feature type="transmembrane region" description="Helical" evidence="15">
    <location>
        <begin position="280"/>
        <end position="301"/>
    </location>
</feature>
<evidence type="ECO:0000256" key="5">
    <source>
        <dbReference type="ARBA" id="ARBA00018512"/>
    </source>
</evidence>
<evidence type="ECO:0000256" key="1">
    <source>
        <dbReference type="ARBA" id="ARBA00004477"/>
    </source>
</evidence>
<accession>A0A438MWE6</accession>
<comment type="subcellular location">
    <subcellularLocation>
        <location evidence="1">Endoplasmic reticulum membrane</location>
        <topology evidence="1">Multi-pass membrane protein</topology>
    </subcellularLocation>
</comment>
<dbReference type="GO" id="GO:0106073">
    <property type="term" value="F:dolichyl pyrophosphate Glc2Man9GlcNAc2 alpha-1,2-glucosyltransferase activity"/>
    <property type="evidence" value="ECO:0007669"/>
    <property type="project" value="UniProtKB-EC"/>
</dbReference>
<dbReference type="PIRSF" id="PIRSF028810">
    <property type="entry name" value="Alpha1_2_glucosyltferase_Alg10"/>
    <property type="match status" value="1"/>
</dbReference>
<evidence type="ECO:0000256" key="12">
    <source>
        <dbReference type="ARBA" id="ARBA00032069"/>
    </source>
</evidence>
<dbReference type="PANTHER" id="PTHR12989:SF10">
    <property type="entry name" value="DOL-P-GLC:GLC(2)MAN(9)GLCNAC(2)-PP-DOL ALPHA-1,2-GLUCOSYLTRANSFERASE-RELATED"/>
    <property type="match status" value="1"/>
</dbReference>
<evidence type="ECO:0000256" key="11">
    <source>
        <dbReference type="ARBA" id="ARBA00023136"/>
    </source>
</evidence>
<gene>
    <name evidence="16" type="ORF">B0A52_09289</name>
</gene>
<evidence type="ECO:0000256" key="4">
    <source>
        <dbReference type="ARBA" id="ARBA00011967"/>
    </source>
</evidence>
<dbReference type="EC" id="2.4.1.256" evidence="4"/>
<feature type="transmembrane region" description="Helical" evidence="15">
    <location>
        <begin position="354"/>
        <end position="376"/>
    </location>
</feature>
<dbReference type="Proteomes" id="UP000288859">
    <property type="component" value="Unassembled WGS sequence"/>
</dbReference>
<feature type="transmembrane region" description="Helical" evidence="15">
    <location>
        <begin position="321"/>
        <end position="342"/>
    </location>
</feature>
<evidence type="ECO:0000313" key="16">
    <source>
        <dbReference type="EMBL" id="RVX67252.1"/>
    </source>
</evidence>
<evidence type="ECO:0000256" key="15">
    <source>
        <dbReference type="SAM" id="Phobius"/>
    </source>
</evidence>
<evidence type="ECO:0000256" key="14">
    <source>
        <dbReference type="ARBA" id="ARBA00048064"/>
    </source>
</evidence>
<keyword evidence="10 15" id="KW-1133">Transmembrane helix</keyword>
<dbReference type="AlphaFoldDB" id="A0A438MWE6"/>
<keyword evidence="11 15" id="KW-0472">Membrane</keyword>
<feature type="transmembrane region" description="Helical" evidence="15">
    <location>
        <begin position="438"/>
        <end position="460"/>
    </location>
</feature>
<dbReference type="Pfam" id="PF04922">
    <property type="entry name" value="DIE2_ALG10"/>
    <property type="match status" value="1"/>
</dbReference>
<dbReference type="GO" id="GO:0005789">
    <property type="term" value="C:endoplasmic reticulum membrane"/>
    <property type="evidence" value="ECO:0007669"/>
    <property type="project" value="UniProtKB-SubCell"/>
</dbReference>
<feature type="transmembrane region" description="Helical" evidence="15">
    <location>
        <begin position="138"/>
        <end position="165"/>
    </location>
</feature>
<feature type="transmembrane region" description="Helical" evidence="15">
    <location>
        <begin position="396"/>
        <end position="417"/>
    </location>
</feature>